<reference evidence="1" key="1">
    <citation type="journal article" date="2013" name="Genome Announc.">
        <title>Draft Genome Sequence of Loktanella cinnabarina LL-001T, Isolated from Deep-Sea Floor Sediment.</title>
        <authorList>
            <person name="Nishi S."/>
            <person name="Tsubouchi T."/>
            <person name="Takaki Y."/>
            <person name="Koyanagi R."/>
            <person name="Satoh N."/>
            <person name="Maruyama T."/>
            <person name="Hatada Y."/>
        </authorList>
    </citation>
    <scope>NUCLEOTIDE SEQUENCE [LARGE SCALE GENOMIC DNA]</scope>
    <source>
        <strain evidence="1">LL-001</strain>
    </source>
</reference>
<name>U2Z292_9RHOB</name>
<protein>
    <submittedName>
        <fullName evidence="1">Uncharacterized protein</fullName>
    </submittedName>
</protein>
<evidence type="ECO:0000313" key="1">
    <source>
        <dbReference type="EMBL" id="GAD55495.1"/>
    </source>
</evidence>
<dbReference type="AlphaFoldDB" id="U2Z292"/>
<organism evidence="1 2">
    <name type="scientific">Limimaricola cinnabarinus LL-001</name>
    <dbReference type="NCBI Taxonomy" id="1337093"/>
    <lineage>
        <taxon>Bacteria</taxon>
        <taxon>Pseudomonadati</taxon>
        <taxon>Pseudomonadota</taxon>
        <taxon>Alphaproteobacteria</taxon>
        <taxon>Rhodobacterales</taxon>
        <taxon>Paracoccaceae</taxon>
        <taxon>Limimaricola</taxon>
    </lineage>
</organism>
<dbReference type="Proteomes" id="UP000016566">
    <property type="component" value="Unassembled WGS sequence"/>
</dbReference>
<keyword evidence="2" id="KW-1185">Reference proteome</keyword>
<proteinExistence type="predicted"/>
<accession>U2Z292</accession>
<dbReference type="STRING" id="1337093.MBELCI_1547"/>
<sequence>MGLTAWELTRSDPVSRSVGLIDGRPRTSSAQRSRRLVTAQVAGIGPDLAGAGYVEMLKDLLAGGANLVRMDCRSVGWHLVPSLGLQNGVMDWREGAVELVWQAEDGAVMWADGRGMHGAPVVFRGWSALRVEGLPGGMTVARPGDLISITDGAATERSRVMAVTRSDAVGVATIRTRDAFTLSGLVSIGGTESIVFEVAGDMPRAVQPVSANWSYDFSLREVFADEYPDGWTERDPWH</sequence>
<dbReference type="EMBL" id="BATB01000015">
    <property type="protein sequence ID" value="GAD55495.1"/>
    <property type="molecule type" value="Genomic_DNA"/>
</dbReference>
<gene>
    <name evidence="1" type="ORF">MBELCI_1547</name>
</gene>
<dbReference type="eggNOG" id="ENOG50335RK">
    <property type="taxonomic scope" value="Bacteria"/>
</dbReference>
<comment type="caution">
    <text evidence="1">The sequence shown here is derived from an EMBL/GenBank/DDBJ whole genome shotgun (WGS) entry which is preliminary data.</text>
</comment>
<evidence type="ECO:0000313" key="2">
    <source>
        <dbReference type="Proteomes" id="UP000016566"/>
    </source>
</evidence>